<dbReference type="Gene3D" id="2.115.10.20">
    <property type="entry name" value="Glycosyl hydrolase domain, family 43"/>
    <property type="match status" value="1"/>
</dbReference>
<evidence type="ECO:0000256" key="2">
    <source>
        <dbReference type="ARBA" id="ARBA00022679"/>
    </source>
</evidence>
<dbReference type="InterPro" id="IPR023296">
    <property type="entry name" value="Glyco_hydro_beta-prop_sf"/>
</dbReference>
<sequence length="350" mass="39361">MIRTTYLIAIIAIFCSPVFSKVYNLKAERLSQEPLINYFKGDSEYLYNYNSAVLLTPDKKVYLAVRVQNLVDKPKDIYNVGPSYIAIASQKNHTTFNYISSKDVIIDPKDAPYQGYGCEDPRIATVGDTYYMYYSALGTIDGRLASRLALATCNVKDDVTKKANWKLQGLILPEVSWSKSGALLDFNATTKYLFWGDNSIDVATTSDLLKYTNLNKHLLQTRKDKFDSSLVESGPPPAKLKDGNYLFLYNSGRSVSTPNPKPGWDIEYNVGYAILDKNDPTKVLERSDEPVFSPVLDWERCDNTSGKWKDIGLTPLVVFIEGWVQVSSNEFVVIYQGCDSFTGAFHLVVN</sequence>
<protein>
    <recommendedName>
        <fullName evidence="5">Glycosidase</fullName>
    </recommendedName>
</protein>
<keyword evidence="1" id="KW-0328">Glycosyltransferase</keyword>
<keyword evidence="4" id="KW-1185">Reference proteome</keyword>
<dbReference type="GO" id="GO:0016757">
    <property type="term" value="F:glycosyltransferase activity"/>
    <property type="evidence" value="ECO:0007669"/>
    <property type="project" value="UniProtKB-KW"/>
</dbReference>
<dbReference type="Pfam" id="PF04041">
    <property type="entry name" value="Glyco_hydro_130"/>
    <property type="match status" value="1"/>
</dbReference>
<name>A0AAW2ZKL1_9EUKA</name>
<reference evidence="3 4" key="1">
    <citation type="submission" date="2024-03" db="EMBL/GenBank/DDBJ databases">
        <title>The Acrasis kona genome and developmental transcriptomes reveal deep origins of eukaryotic multicellular pathways.</title>
        <authorList>
            <person name="Sheikh S."/>
            <person name="Fu C.-J."/>
            <person name="Brown M.W."/>
            <person name="Baldauf S.L."/>
        </authorList>
    </citation>
    <scope>NUCLEOTIDE SEQUENCE [LARGE SCALE GENOMIC DNA]</scope>
    <source>
        <strain evidence="3 4">ATCC MYA-3509</strain>
    </source>
</reference>
<dbReference type="AlphaFoldDB" id="A0AAW2ZKL1"/>
<comment type="caution">
    <text evidence="3">The sequence shown here is derived from an EMBL/GenBank/DDBJ whole genome shotgun (WGS) entry which is preliminary data.</text>
</comment>
<evidence type="ECO:0000313" key="3">
    <source>
        <dbReference type="EMBL" id="KAL0489939.1"/>
    </source>
</evidence>
<dbReference type="Proteomes" id="UP001431209">
    <property type="component" value="Unassembled WGS sequence"/>
</dbReference>
<accession>A0AAW2ZKL1</accession>
<gene>
    <name evidence="3" type="ORF">AKO1_005489</name>
</gene>
<evidence type="ECO:0008006" key="5">
    <source>
        <dbReference type="Google" id="ProtNLM"/>
    </source>
</evidence>
<dbReference type="PANTHER" id="PTHR34106:SF5">
    <property type="entry name" value="GLYCOSIDASE"/>
    <property type="match status" value="1"/>
</dbReference>
<proteinExistence type="predicted"/>
<dbReference type="EMBL" id="JAOPGA020001620">
    <property type="protein sequence ID" value="KAL0489939.1"/>
    <property type="molecule type" value="Genomic_DNA"/>
</dbReference>
<evidence type="ECO:0000313" key="4">
    <source>
        <dbReference type="Proteomes" id="UP001431209"/>
    </source>
</evidence>
<dbReference type="SUPFAM" id="SSF75005">
    <property type="entry name" value="Arabinanase/levansucrase/invertase"/>
    <property type="match status" value="1"/>
</dbReference>
<dbReference type="PANTHER" id="PTHR34106">
    <property type="entry name" value="GLYCOSIDASE"/>
    <property type="match status" value="1"/>
</dbReference>
<dbReference type="InterPro" id="IPR007184">
    <property type="entry name" value="Mannoside_phosphorylase"/>
</dbReference>
<organism evidence="3 4">
    <name type="scientific">Acrasis kona</name>
    <dbReference type="NCBI Taxonomy" id="1008807"/>
    <lineage>
        <taxon>Eukaryota</taxon>
        <taxon>Discoba</taxon>
        <taxon>Heterolobosea</taxon>
        <taxon>Tetramitia</taxon>
        <taxon>Eutetramitia</taxon>
        <taxon>Acrasidae</taxon>
        <taxon>Acrasis</taxon>
    </lineage>
</organism>
<evidence type="ECO:0000256" key="1">
    <source>
        <dbReference type="ARBA" id="ARBA00022676"/>
    </source>
</evidence>
<keyword evidence="2" id="KW-0808">Transferase</keyword>